<dbReference type="PANTHER" id="PTHR33711">
    <property type="entry name" value="DIOXYGENASE, PUTATIVE (AFU_ORTHOLOGUE AFUA_2G02910)-RELATED"/>
    <property type="match status" value="1"/>
</dbReference>
<dbReference type="PANTHER" id="PTHR33711:SF10">
    <property type="entry name" value="INTRADIOL RING-CLEAVAGE DIOXYGENASES DOMAIN-CONTAINING PROTEIN"/>
    <property type="match status" value="1"/>
</dbReference>
<dbReference type="InterPro" id="IPR000627">
    <property type="entry name" value="Intradiol_dOase_C"/>
</dbReference>
<dbReference type="InterPro" id="IPR050770">
    <property type="entry name" value="Intradiol_RC_Dioxygenase"/>
</dbReference>
<dbReference type="InterPro" id="IPR015889">
    <property type="entry name" value="Intradiol_dOase_core"/>
</dbReference>
<dbReference type="SUPFAM" id="SSF49482">
    <property type="entry name" value="Aromatic compound dioxygenase"/>
    <property type="match status" value="1"/>
</dbReference>
<keyword evidence="6" id="KW-1185">Reference proteome</keyword>
<dbReference type="Gene3D" id="2.60.130.10">
    <property type="entry name" value="Aromatic compound dioxygenase"/>
    <property type="match status" value="1"/>
</dbReference>
<dbReference type="Proteomes" id="UP000321934">
    <property type="component" value="Chromosome"/>
</dbReference>
<keyword evidence="2 5" id="KW-0223">Dioxygenase</keyword>
<name>A0A5B8XFD6_9RICK</name>
<evidence type="ECO:0000256" key="1">
    <source>
        <dbReference type="ARBA" id="ARBA00007825"/>
    </source>
</evidence>
<dbReference type="AlphaFoldDB" id="A0A5B8XFD6"/>
<organism evidence="5 6">
    <name type="scientific">Candidatus Deianiraea vastatrix</name>
    <dbReference type="NCBI Taxonomy" id="2163644"/>
    <lineage>
        <taxon>Bacteria</taxon>
        <taxon>Pseudomonadati</taxon>
        <taxon>Pseudomonadota</taxon>
        <taxon>Alphaproteobacteria</taxon>
        <taxon>Rickettsiales</taxon>
        <taxon>Candidatus Deianiraeaceae</taxon>
        <taxon>Candidatus Deianiraea</taxon>
    </lineage>
</organism>
<keyword evidence="3" id="KW-0560">Oxidoreductase</keyword>
<dbReference type="EMBL" id="CP029077">
    <property type="protein sequence ID" value="QED23686.1"/>
    <property type="molecule type" value="Genomic_DNA"/>
</dbReference>
<comment type="similarity">
    <text evidence="1">Belongs to the intradiol ring-cleavage dioxygenase family.</text>
</comment>
<evidence type="ECO:0000313" key="5">
    <source>
        <dbReference type="EMBL" id="QED23686.1"/>
    </source>
</evidence>
<evidence type="ECO:0000256" key="2">
    <source>
        <dbReference type="ARBA" id="ARBA00022964"/>
    </source>
</evidence>
<sequence>MPVISYKISILAILLLYAPISYAKHSPEIILYNRRFITPSIPDDQDAPTKPQEFYKTNNLRRKTGSPFLAKGEYLFIEGYVTDLLNNPIENARIYIWQTNIFGYYNHLLKNTEDDTKYDIDFPGSGTFVTDNLGHYEFTTIAPGYYGTRAPHIHFLIKHDLFYEDFETQMFLPGHPRNLQDEIFTSISPLSRTLVSPKITLINKNNPGDGKYALFNIRIDWIHPNKS</sequence>
<dbReference type="GO" id="GO:0016702">
    <property type="term" value="F:oxidoreductase activity, acting on single donors with incorporation of molecular oxygen, incorporation of two atoms of oxygen"/>
    <property type="evidence" value="ECO:0007669"/>
    <property type="project" value="InterPro"/>
</dbReference>
<reference evidence="5 6" key="1">
    <citation type="journal article" date="2019" name="ISME J.">
        <title>Deianiraea, an extracellular bacterium associated with the ciliate Paramecium, suggests an alternative scenario for the evolution of Rickettsiales.</title>
        <authorList>
            <person name="Castelli M."/>
            <person name="Sabaneyeva E."/>
            <person name="Lanzoni O."/>
            <person name="Lebedeva N."/>
            <person name="Floriano A.M."/>
            <person name="Gaiarsa S."/>
            <person name="Benken K."/>
            <person name="Modeo L."/>
            <person name="Bandi C."/>
            <person name="Potekhin A."/>
            <person name="Sassera D."/>
            <person name="Petroni G."/>
        </authorList>
    </citation>
    <scope>NUCLEOTIDE SEQUENCE [LARGE SCALE GENOMIC DNA]</scope>
    <source>
        <strain evidence="5">CyL4-1</strain>
    </source>
</reference>
<evidence type="ECO:0000259" key="4">
    <source>
        <dbReference type="Pfam" id="PF00775"/>
    </source>
</evidence>
<dbReference type="Pfam" id="PF00775">
    <property type="entry name" value="Dioxygenase_C"/>
    <property type="match status" value="1"/>
</dbReference>
<protein>
    <submittedName>
        <fullName evidence="5">Dioxygenase family protein</fullName>
    </submittedName>
</protein>
<evidence type="ECO:0000256" key="3">
    <source>
        <dbReference type="ARBA" id="ARBA00023002"/>
    </source>
</evidence>
<accession>A0A5B8XFD6</accession>
<evidence type="ECO:0000313" key="6">
    <source>
        <dbReference type="Proteomes" id="UP000321934"/>
    </source>
</evidence>
<feature type="domain" description="Intradiol ring-cleavage dioxygenases" evidence="4">
    <location>
        <begin position="70"/>
        <end position="196"/>
    </location>
</feature>
<proteinExistence type="inferred from homology"/>
<gene>
    <name evidence="5" type="ORF">Deia_00899</name>
</gene>
<dbReference type="GO" id="GO:0008199">
    <property type="term" value="F:ferric iron binding"/>
    <property type="evidence" value="ECO:0007669"/>
    <property type="project" value="InterPro"/>
</dbReference>